<dbReference type="InParanoid" id="A0A7M7P0D1"/>
<accession>A0A7M7P0D1</accession>
<keyword evidence="2" id="KW-0540">Nuclease</keyword>
<organism evidence="4 5">
    <name type="scientific">Strongylocentrotus purpuratus</name>
    <name type="common">Purple sea urchin</name>
    <dbReference type="NCBI Taxonomy" id="7668"/>
    <lineage>
        <taxon>Eukaryota</taxon>
        <taxon>Metazoa</taxon>
        <taxon>Echinodermata</taxon>
        <taxon>Eleutherozoa</taxon>
        <taxon>Echinozoa</taxon>
        <taxon>Echinoidea</taxon>
        <taxon>Euechinoidea</taxon>
        <taxon>Echinacea</taxon>
        <taxon>Camarodonta</taxon>
        <taxon>Echinidea</taxon>
        <taxon>Strongylocentrotidae</taxon>
        <taxon>Strongylocentrotus</taxon>
    </lineage>
</organism>
<dbReference type="GeneID" id="105442185"/>
<name>A0A7M7P0D1_STRPU</name>
<evidence type="ECO:0000259" key="3">
    <source>
        <dbReference type="Pfam" id="PF08652"/>
    </source>
</evidence>
<dbReference type="InterPro" id="IPR013961">
    <property type="entry name" value="RAI1"/>
</dbReference>
<dbReference type="AlphaFoldDB" id="A0A7M7P0D1"/>
<keyword evidence="2" id="KW-0539">Nucleus</keyword>
<dbReference type="GO" id="GO:0016787">
    <property type="term" value="F:hydrolase activity"/>
    <property type="evidence" value="ECO:0007669"/>
    <property type="project" value="UniProtKB-KW"/>
</dbReference>
<dbReference type="KEGG" id="spu:105442185"/>
<dbReference type="GO" id="GO:0004518">
    <property type="term" value="F:nuclease activity"/>
    <property type="evidence" value="ECO:0007669"/>
    <property type="project" value="UniProtKB-KW"/>
</dbReference>
<reference evidence="5" key="1">
    <citation type="submission" date="2015-02" db="EMBL/GenBank/DDBJ databases">
        <title>Genome sequencing for Strongylocentrotus purpuratus.</title>
        <authorList>
            <person name="Murali S."/>
            <person name="Liu Y."/>
            <person name="Vee V."/>
            <person name="English A."/>
            <person name="Wang M."/>
            <person name="Skinner E."/>
            <person name="Han Y."/>
            <person name="Muzny D.M."/>
            <person name="Worley K.C."/>
            <person name="Gibbs R.A."/>
        </authorList>
    </citation>
    <scope>NUCLEOTIDE SEQUENCE</scope>
</reference>
<dbReference type="GO" id="GO:0046872">
    <property type="term" value="F:metal ion binding"/>
    <property type="evidence" value="ECO:0007669"/>
    <property type="project" value="UniProtKB-KW"/>
</dbReference>
<evidence type="ECO:0000313" key="5">
    <source>
        <dbReference type="Proteomes" id="UP000007110"/>
    </source>
</evidence>
<comment type="subcellular location">
    <subcellularLocation>
        <location evidence="2">Nucleus</location>
    </subcellularLocation>
</comment>
<dbReference type="PANTHER" id="PTHR12395:SF9">
    <property type="entry name" value="DECAPPING AND EXORIBONUCLEASE PROTEIN"/>
    <property type="match status" value="1"/>
</dbReference>
<evidence type="ECO:0000256" key="1">
    <source>
        <dbReference type="ARBA" id="ARBA00006562"/>
    </source>
</evidence>
<dbReference type="EC" id="3.6.1.-" evidence="2"/>
<reference evidence="4" key="2">
    <citation type="submission" date="2021-01" db="UniProtKB">
        <authorList>
            <consortium name="EnsemblMetazoa"/>
        </authorList>
    </citation>
    <scope>IDENTIFICATION</scope>
</reference>
<dbReference type="PANTHER" id="PTHR12395">
    <property type="entry name" value="DOM-3 RELATED"/>
    <property type="match status" value="1"/>
</dbReference>
<proteinExistence type="inferred from homology"/>
<dbReference type="EnsemblMetazoa" id="XM_030986156">
    <property type="protein sequence ID" value="XP_030842016"/>
    <property type="gene ID" value="LOC105442185"/>
</dbReference>
<feature type="domain" description="RAI1-like" evidence="3">
    <location>
        <begin position="2"/>
        <end position="79"/>
    </location>
</feature>
<keyword evidence="2" id="KW-0479">Metal-binding</keyword>
<evidence type="ECO:0000313" key="4">
    <source>
        <dbReference type="EnsemblMetazoa" id="XP_030842016"/>
    </source>
</evidence>
<keyword evidence="2" id="KW-0694">RNA-binding</keyword>
<dbReference type="GO" id="GO:0000166">
    <property type="term" value="F:nucleotide binding"/>
    <property type="evidence" value="ECO:0007669"/>
    <property type="project" value="UniProtKB-KW"/>
</dbReference>
<comment type="function">
    <text evidence="2">Decapping enzyme for NAD-capped RNAs: specifically hydrolyzes the nicotinamide adenine dinucleotide (NAD) cap from a subset of RNAs by removing the entire NAD moiety from the 5'-end of an NAD-capped RNA.</text>
</comment>
<keyword evidence="2" id="KW-0547">Nucleotide-binding</keyword>
<comment type="cofactor">
    <cofactor evidence="2">
        <name>a divalent metal cation</name>
        <dbReference type="ChEBI" id="CHEBI:60240"/>
    </cofactor>
</comment>
<keyword evidence="5" id="KW-1185">Reference proteome</keyword>
<sequence>MKALNWWAANKIAGIPETRYGLRDDERRTIERIGTIQTDRLATSRFTENRWDPGVCIRTMDALLSKIKELVPEDDPSSSKQRVLIISSVDGGPGVEHRLWNLTFKIRDRLPEDRFVEEDELQCIFGGQ</sequence>
<dbReference type="RefSeq" id="XP_030842016.1">
    <property type="nucleotide sequence ID" value="XM_030986156.1"/>
</dbReference>
<comment type="similarity">
    <text evidence="1 2">Belongs to the DXO/Dom3Z family.</text>
</comment>
<dbReference type="GO" id="GO:0003723">
    <property type="term" value="F:RNA binding"/>
    <property type="evidence" value="ECO:0007669"/>
    <property type="project" value="UniProtKB-KW"/>
</dbReference>
<protein>
    <recommendedName>
        <fullName evidence="2">Decapping nuclease</fullName>
        <ecNumber evidence="2">3.6.1.-</ecNumber>
    </recommendedName>
</protein>
<keyword evidence="2" id="KW-0378">Hydrolase</keyword>
<evidence type="ECO:0000256" key="2">
    <source>
        <dbReference type="RuleBase" id="RU367113"/>
    </source>
</evidence>
<dbReference type="OrthoDB" id="10020793at2759"/>
<dbReference type="Pfam" id="PF08652">
    <property type="entry name" value="RAI1"/>
    <property type="match status" value="1"/>
</dbReference>
<dbReference type="InterPro" id="IPR039039">
    <property type="entry name" value="RAI1-like_fam"/>
</dbReference>
<dbReference type="GO" id="GO:0005634">
    <property type="term" value="C:nucleus"/>
    <property type="evidence" value="ECO:0007669"/>
    <property type="project" value="UniProtKB-SubCell"/>
</dbReference>
<dbReference type="Proteomes" id="UP000007110">
    <property type="component" value="Unassembled WGS sequence"/>
</dbReference>